<keyword evidence="9" id="KW-1185">Reference proteome</keyword>
<sequence length="287" mass="31475">MSDYDPADDSKKCYDVAISALRQEGIANGTITPWKRKEVIGDCTLYLGDCLEIMPVLDLVDHVISDPPYEASLHASKNSLSGRVRTDKGPDLKGLNFAPIDDTRGTVVRLVAETCQGWAMFFCTVEGVARWADVINPSRLKYKRACIWIKPDSTPQLNGQGPAQGAECIVTAWAGSGHARWNAGGKRGVYTHCVNGPKRHGAHPTEKPVSLMAELLRDFTNPGQTILDPFMGSGTTGVACVKMGRKFTGIELDPDYFEIACERIREAYRQPDMFVKPAPKAVQEGFL</sequence>
<comment type="caution">
    <text evidence="6">The sequence shown here is derived from an EMBL/GenBank/DDBJ whole genome shotgun (WGS) entry which is preliminary data.</text>
</comment>
<evidence type="ECO:0000256" key="3">
    <source>
        <dbReference type="ARBA" id="ARBA00047942"/>
    </source>
</evidence>
<dbReference type="GO" id="GO:0009007">
    <property type="term" value="F:site-specific DNA-methyltransferase (adenine-specific) activity"/>
    <property type="evidence" value="ECO:0007669"/>
    <property type="project" value="UniProtKB-EC"/>
</dbReference>
<name>A0A8J3ERM9_9PROT</name>
<reference evidence="6" key="3">
    <citation type="submission" date="2020-09" db="EMBL/GenBank/DDBJ databases">
        <authorList>
            <person name="Sun Q."/>
            <person name="Zhou Y."/>
        </authorList>
    </citation>
    <scope>NUCLEOTIDE SEQUENCE</scope>
    <source>
        <strain evidence="6">CGMCC 1.14984</strain>
    </source>
</reference>
<accession>A0A8J3ERM9</accession>
<dbReference type="GO" id="GO:0032259">
    <property type="term" value="P:methylation"/>
    <property type="evidence" value="ECO:0007669"/>
    <property type="project" value="UniProtKB-KW"/>
</dbReference>
<dbReference type="InterPro" id="IPR029063">
    <property type="entry name" value="SAM-dependent_MTases_sf"/>
</dbReference>
<evidence type="ECO:0000256" key="4">
    <source>
        <dbReference type="RuleBase" id="RU362026"/>
    </source>
</evidence>
<proteinExistence type="inferred from homology"/>
<dbReference type="Pfam" id="PF01555">
    <property type="entry name" value="N6_N4_Mtase"/>
    <property type="match status" value="1"/>
</dbReference>
<dbReference type="InterPro" id="IPR001091">
    <property type="entry name" value="RM_Methyltransferase"/>
</dbReference>
<evidence type="ECO:0000313" key="7">
    <source>
        <dbReference type="EMBL" id="NHK29172.1"/>
    </source>
</evidence>
<evidence type="ECO:0000256" key="1">
    <source>
        <dbReference type="ARBA" id="ARBA00022603"/>
    </source>
</evidence>
<evidence type="ECO:0000256" key="2">
    <source>
        <dbReference type="ARBA" id="ARBA00022679"/>
    </source>
</evidence>
<dbReference type="GO" id="GO:0008170">
    <property type="term" value="F:N-methyltransferase activity"/>
    <property type="evidence" value="ECO:0007669"/>
    <property type="project" value="InterPro"/>
</dbReference>
<reference evidence="6" key="1">
    <citation type="journal article" date="2014" name="Int. J. Syst. Evol. Microbiol.">
        <title>Complete genome sequence of Corynebacterium casei LMG S-19264T (=DSM 44701T), isolated from a smear-ripened cheese.</title>
        <authorList>
            <consortium name="US DOE Joint Genome Institute (JGI-PGF)"/>
            <person name="Walter F."/>
            <person name="Albersmeier A."/>
            <person name="Kalinowski J."/>
            <person name="Ruckert C."/>
        </authorList>
    </citation>
    <scope>NUCLEOTIDE SEQUENCE</scope>
    <source>
        <strain evidence="6">CGMCC 1.14984</strain>
    </source>
</reference>
<feature type="domain" description="DNA methylase N-4/N-6" evidence="5">
    <location>
        <begin position="60"/>
        <end position="260"/>
    </location>
</feature>
<dbReference type="EC" id="2.1.1.-" evidence="4"/>
<dbReference type="AlphaFoldDB" id="A0A8J3ERM9"/>
<dbReference type="RefSeq" id="WP_166426567.1">
    <property type="nucleotide sequence ID" value="NZ_BMGZ01000003.1"/>
</dbReference>
<dbReference type="SUPFAM" id="SSF53335">
    <property type="entry name" value="S-adenosyl-L-methionine-dependent methyltransferases"/>
    <property type="match status" value="1"/>
</dbReference>
<dbReference type="EMBL" id="VCJR02000003">
    <property type="protein sequence ID" value="NHK29172.1"/>
    <property type="molecule type" value="Genomic_DNA"/>
</dbReference>
<dbReference type="InterPro" id="IPR002941">
    <property type="entry name" value="DNA_methylase_N4/N6"/>
</dbReference>
<organism evidence="6 8">
    <name type="scientific">Aquisalinus luteolus</name>
    <dbReference type="NCBI Taxonomy" id="1566827"/>
    <lineage>
        <taxon>Bacteria</taxon>
        <taxon>Pseudomonadati</taxon>
        <taxon>Pseudomonadota</taxon>
        <taxon>Alphaproteobacteria</taxon>
        <taxon>Parvularculales</taxon>
        <taxon>Parvularculaceae</taxon>
        <taxon>Aquisalinus</taxon>
    </lineage>
</organism>
<dbReference type="PANTHER" id="PTHR13370">
    <property type="entry name" value="RNA METHYLASE-RELATED"/>
    <property type="match status" value="1"/>
</dbReference>
<evidence type="ECO:0000259" key="5">
    <source>
        <dbReference type="Pfam" id="PF01555"/>
    </source>
</evidence>
<dbReference type="GO" id="GO:0005737">
    <property type="term" value="C:cytoplasm"/>
    <property type="evidence" value="ECO:0007669"/>
    <property type="project" value="TreeGrafter"/>
</dbReference>
<dbReference type="Proteomes" id="UP000621856">
    <property type="component" value="Unassembled WGS sequence"/>
</dbReference>
<dbReference type="Proteomes" id="UP000818603">
    <property type="component" value="Unassembled WGS sequence"/>
</dbReference>
<reference evidence="7 9" key="2">
    <citation type="submission" date="2020-02" db="EMBL/GenBank/DDBJ databases">
        <title>Genome sequence of Parvularcula flava strain NH6-79.</title>
        <authorList>
            <person name="Abdul Karim M.H."/>
            <person name="Lam M.Q."/>
            <person name="Chen S.J."/>
            <person name="Yahya A."/>
            <person name="Shahir S."/>
            <person name="Shamsir M.S."/>
            <person name="Chong C.S."/>
        </authorList>
    </citation>
    <scope>NUCLEOTIDE SEQUENCE [LARGE SCALE GENOMIC DNA]</scope>
    <source>
        <strain evidence="7 9">NH6-79</strain>
    </source>
</reference>
<dbReference type="GO" id="GO:0003677">
    <property type="term" value="F:DNA binding"/>
    <property type="evidence" value="ECO:0007669"/>
    <property type="project" value="InterPro"/>
</dbReference>
<evidence type="ECO:0000313" key="6">
    <source>
        <dbReference type="EMBL" id="GGI00087.1"/>
    </source>
</evidence>
<dbReference type="PANTHER" id="PTHR13370:SF3">
    <property type="entry name" value="TRNA (GUANINE(10)-N2)-METHYLTRANSFERASE HOMOLOG"/>
    <property type="match status" value="1"/>
</dbReference>
<evidence type="ECO:0000313" key="9">
    <source>
        <dbReference type="Proteomes" id="UP000818603"/>
    </source>
</evidence>
<keyword evidence="2" id="KW-0808">Transferase</keyword>
<gene>
    <name evidence="7" type="ORF">FF098_014725</name>
    <name evidence="6" type="ORF">GCM10011355_27550</name>
</gene>
<evidence type="ECO:0000313" key="8">
    <source>
        <dbReference type="Proteomes" id="UP000621856"/>
    </source>
</evidence>
<keyword evidence="1 6" id="KW-0489">Methyltransferase</keyword>
<dbReference type="EMBL" id="BMGZ01000003">
    <property type="protein sequence ID" value="GGI00087.1"/>
    <property type="molecule type" value="Genomic_DNA"/>
</dbReference>
<protein>
    <recommendedName>
        <fullName evidence="4">Methyltransferase</fullName>
        <ecNumber evidence="4">2.1.1.-</ecNumber>
    </recommendedName>
</protein>
<comment type="catalytic activity">
    <reaction evidence="3">
        <text>a 2'-deoxyadenosine in DNA + S-adenosyl-L-methionine = an N(6)-methyl-2'-deoxyadenosine in DNA + S-adenosyl-L-homocysteine + H(+)</text>
        <dbReference type="Rhea" id="RHEA:15197"/>
        <dbReference type="Rhea" id="RHEA-COMP:12418"/>
        <dbReference type="Rhea" id="RHEA-COMP:12419"/>
        <dbReference type="ChEBI" id="CHEBI:15378"/>
        <dbReference type="ChEBI" id="CHEBI:57856"/>
        <dbReference type="ChEBI" id="CHEBI:59789"/>
        <dbReference type="ChEBI" id="CHEBI:90615"/>
        <dbReference type="ChEBI" id="CHEBI:90616"/>
        <dbReference type="EC" id="2.1.1.72"/>
    </reaction>
</comment>
<dbReference type="PRINTS" id="PR00508">
    <property type="entry name" value="S21N4MTFRASE"/>
</dbReference>
<dbReference type="Gene3D" id="3.40.50.150">
    <property type="entry name" value="Vaccinia Virus protein VP39"/>
    <property type="match status" value="1"/>
</dbReference>
<comment type="similarity">
    <text evidence="4">Belongs to the N(4)/N(6)-methyltransferase family.</text>
</comment>